<evidence type="ECO:0000259" key="1">
    <source>
        <dbReference type="Pfam" id="PF13470"/>
    </source>
</evidence>
<dbReference type="Pfam" id="PF13470">
    <property type="entry name" value="PIN_3"/>
    <property type="match status" value="1"/>
</dbReference>
<keyword evidence="3" id="KW-1185">Reference proteome</keyword>
<dbReference type="Gene3D" id="3.40.50.1010">
    <property type="entry name" value="5'-nuclease"/>
    <property type="match status" value="1"/>
</dbReference>
<evidence type="ECO:0000313" key="3">
    <source>
        <dbReference type="Proteomes" id="UP000502756"/>
    </source>
</evidence>
<gene>
    <name evidence="2" type="ORF">HNV11_13110</name>
</gene>
<sequence>MKPVVLLDTNVVIDLLAKREPFWQSAASIFDLAEQAKIDAYVNSLTMVTVYYILRSYYKIPHQQIIDTFTLLISYIGISDVTATHIRQAITSAFTDFEDAVMYNSATGLPAITSIITRNIDDFATADIPVLTPDQWLRNYHN</sequence>
<proteinExistence type="predicted"/>
<dbReference type="AlphaFoldDB" id="A0A6M5Y7B3"/>
<feature type="domain" description="PIN" evidence="1">
    <location>
        <begin position="5"/>
        <end position="120"/>
    </location>
</feature>
<dbReference type="EMBL" id="CP053435">
    <property type="protein sequence ID" value="QJW90247.1"/>
    <property type="molecule type" value="Genomic_DNA"/>
</dbReference>
<accession>A0A6M5Y7B3</accession>
<protein>
    <submittedName>
        <fullName evidence="2">PIN domain-containing protein</fullName>
    </submittedName>
</protein>
<name>A0A6M5Y7B3_9BACT</name>
<evidence type="ECO:0000313" key="2">
    <source>
        <dbReference type="EMBL" id="QJW90247.1"/>
    </source>
</evidence>
<dbReference type="Proteomes" id="UP000502756">
    <property type="component" value="Chromosome"/>
</dbReference>
<reference evidence="2 3" key="1">
    <citation type="submission" date="2020-05" db="EMBL/GenBank/DDBJ databases">
        <title>Genome sequencing of Spirosoma sp. TS118.</title>
        <authorList>
            <person name="Lee J.-H."/>
            <person name="Jeong S."/>
            <person name="Zhao L."/>
            <person name="Jung J.-H."/>
            <person name="Kim M.-K."/>
            <person name="Lim S."/>
        </authorList>
    </citation>
    <scope>NUCLEOTIDE SEQUENCE [LARGE SCALE GENOMIC DNA]</scope>
    <source>
        <strain evidence="2 3">TS118</strain>
    </source>
</reference>
<dbReference type="SUPFAM" id="SSF88723">
    <property type="entry name" value="PIN domain-like"/>
    <property type="match status" value="1"/>
</dbReference>
<dbReference type="InterPro" id="IPR029060">
    <property type="entry name" value="PIN-like_dom_sf"/>
</dbReference>
<dbReference type="InterPro" id="IPR002716">
    <property type="entry name" value="PIN_dom"/>
</dbReference>
<dbReference type="RefSeq" id="WP_171740092.1">
    <property type="nucleotide sequence ID" value="NZ_CP053435.1"/>
</dbReference>
<dbReference type="KEGG" id="stae:HNV11_13110"/>
<organism evidence="2 3">
    <name type="scientific">Spirosoma taeanense</name>
    <dbReference type="NCBI Taxonomy" id="2735870"/>
    <lineage>
        <taxon>Bacteria</taxon>
        <taxon>Pseudomonadati</taxon>
        <taxon>Bacteroidota</taxon>
        <taxon>Cytophagia</taxon>
        <taxon>Cytophagales</taxon>
        <taxon>Cytophagaceae</taxon>
        <taxon>Spirosoma</taxon>
    </lineage>
</organism>